<sequence>MNDHELHAAIHDDPIAFIADYYASRLSDNPKVLEHLQANALHCDDLHIGFSDRTFGKLLPPHRSKAGRDLREMLQSVGVLKSTGHETFRGFVTVPLTDTAGKITGIHGRRVDRSQGDEMAITIGTGIFNAAALTTFDELILCGCILDAWTFCAAGHRNAVVAEQLNDEHFKGIKRLLIASPDIDREHFPDLEILQIAFPGHDSANTYAKAHLNETDPLASRIRAASWVTGKPTQHAVVQQPVASPAPNPVDDLDIAQTDNEITIRIEHRRYRVRGLQRNTTPGTMKINLMVFNDRNDQFHVDTLDLCHARSRRVFLKECGEEIAIDENTLRGDIGRILLKLDQLQADAGTKSNEPPPYEMTDTERSEAMDLLQSPKLLDRILDDFETCGIVGERIGKLTGYLAATSRLLPKPLGVVIQSSSAAGKTSLLDAILAFMPDEAVFACSAMTSKSLYYAGNLDLRHKILSIAEEEGVRDASYALKLLQSEGKLSIVTTAKESGTGRTAVERYNVEGPVAMLMTTTASDVDPELLNRCFVLSVDEAPEQTAAIQQRQREAETIDAIIERRTLDRIYTLHQNAQRLLRPIEISNPYAEQLTFTAGLTRNRRDQAKYLTLIRAITFVHQHQREIKTKDHDGKEAPYIEVTKQDIAIANLIANLIANSVLGSSIDELPQQTRKLLLQLYRYVRRTADTNETHDSEVRFTRRELREHLGWGATQLRTHLERLCRWEYVVPHSSGSRGKLAQYELLFDGQGYEGQPTLCGLADPAKLTDSTTK</sequence>
<dbReference type="RefSeq" id="WP_146520669.1">
    <property type="nucleotide sequence ID" value="NZ_CP151726.1"/>
</dbReference>
<evidence type="ECO:0008006" key="3">
    <source>
        <dbReference type="Google" id="ProtNLM"/>
    </source>
</evidence>
<evidence type="ECO:0000313" key="1">
    <source>
        <dbReference type="EMBL" id="TWU02316.1"/>
    </source>
</evidence>
<keyword evidence="2" id="KW-1185">Reference proteome</keyword>
<gene>
    <name evidence="1" type="ORF">Pla52n_33660</name>
</gene>
<dbReference type="SUPFAM" id="SSF56731">
    <property type="entry name" value="DNA primase core"/>
    <property type="match status" value="1"/>
</dbReference>
<dbReference type="Proteomes" id="UP000320176">
    <property type="component" value="Unassembled WGS sequence"/>
</dbReference>
<evidence type="ECO:0000313" key="2">
    <source>
        <dbReference type="Proteomes" id="UP000320176"/>
    </source>
</evidence>
<protein>
    <recommendedName>
        <fullName evidence="3">DNA primase</fullName>
    </recommendedName>
</protein>
<dbReference type="InterPro" id="IPR037068">
    <property type="entry name" value="DNA_primase_core_N_sf"/>
</dbReference>
<dbReference type="AlphaFoldDB" id="A0A5C6ATC0"/>
<reference evidence="1 2" key="1">
    <citation type="submission" date="2019-02" db="EMBL/GenBank/DDBJ databases">
        <title>Deep-cultivation of Planctomycetes and their phenomic and genomic characterization uncovers novel biology.</title>
        <authorList>
            <person name="Wiegand S."/>
            <person name="Jogler M."/>
            <person name="Boedeker C."/>
            <person name="Pinto D."/>
            <person name="Vollmers J."/>
            <person name="Rivas-Marin E."/>
            <person name="Kohn T."/>
            <person name="Peeters S.H."/>
            <person name="Heuer A."/>
            <person name="Rast P."/>
            <person name="Oberbeckmann S."/>
            <person name="Bunk B."/>
            <person name="Jeske O."/>
            <person name="Meyerdierks A."/>
            <person name="Storesund J.E."/>
            <person name="Kallscheuer N."/>
            <person name="Luecker S."/>
            <person name="Lage O.M."/>
            <person name="Pohl T."/>
            <person name="Merkel B.J."/>
            <person name="Hornburger P."/>
            <person name="Mueller R.-W."/>
            <person name="Bruemmer F."/>
            <person name="Labrenz M."/>
            <person name="Spormann A.M."/>
            <person name="Op Den Camp H."/>
            <person name="Overmann J."/>
            <person name="Amann R."/>
            <person name="Jetten M.S.M."/>
            <person name="Mascher T."/>
            <person name="Medema M.H."/>
            <person name="Devos D.P."/>
            <person name="Kaster A.-K."/>
            <person name="Ovreas L."/>
            <person name="Rohde M."/>
            <person name="Galperin M.Y."/>
            <person name="Jogler C."/>
        </authorList>
    </citation>
    <scope>NUCLEOTIDE SEQUENCE [LARGE SCALE GENOMIC DNA]</scope>
    <source>
        <strain evidence="1 2">Pla52n</strain>
    </source>
</reference>
<comment type="caution">
    <text evidence="1">The sequence shown here is derived from an EMBL/GenBank/DDBJ whole genome shotgun (WGS) entry which is preliminary data.</text>
</comment>
<name>A0A5C6ATC0_9BACT</name>
<dbReference type="EMBL" id="SJPN01000004">
    <property type="protein sequence ID" value="TWU02316.1"/>
    <property type="molecule type" value="Genomic_DNA"/>
</dbReference>
<accession>A0A5C6ATC0</accession>
<dbReference type="OrthoDB" id="223501at2"/>
<proteinExistence type="predicted"/>
<organism evidence="1 2">
    <name type="scientific">Stieleria varia</name>
    <dbReference type="NCBI Taxonomy" id="2528005"/>
    <lineage>
        <taxon>Bacteria</taxon>
        <taxon>Pseudomonadati</taxon>
        <taxon>Planctomycetota</taxon>
        <taxon>Planctomycetia</taxon>
        <taxon>Pirellulales</taxon>
        <taxon>Pirellulaceae</taxon>
        <taxon>Stieleria</taxon>
    </lineage>
</organism>
<dbReference type="Gene3D" id="3.90.980.10">
    <property type="entry name" value="DNA primase, catalytic core, N-terminal domain"/>
    <property type="match status" value="1"/>
</dbReference>